<evidence type="ECO:0008006" key="5">
    <source>
        <dbReference type="Google" id="ProtNLM"/>
    </source>
</evidence>
<protein>
    <recommendedName>
        <fullName evidence="5">Leucine-rich repeat-containing protein</fullName>
    </recommendedName>
</protein>
<gene>
    <name evidence="3" type="primary">8239038</name>
    <name evidence="2" type="ORF">Phum_PHUM055350</name>
</gene>
<dbReference type="EnsemblMetazoa" id="PHUM055350-RA">
    <property type="protein sequence ID" value="PHUM055350-PA"/>
    <property type="gene ID" value="PHUM055350"/>
</dbReference>
<evidence type="ECO:0000313" key="3">
    <source>
        <dbReference type="EnsemblMetazoa" id="PHUM055350-PA"/>
    </source>
</evidence>
<dbReference type="HOGENOM" id="CLU_726287_0_0_1"/>
<name>E0VB93_PEDHC</name>
<dbReference type="EMBL" id="AAZO01000652">
    <property type="status" value="NOT_ANNOTATED_CDS"/>
    <property type="molecule type" value="Genomic_DNA"/>
</dbReference>
<reference evidence="2" key="2">
    <citation type="submission" date="2007-04" db="EMBL/GenBank/DDBJ databases">
        <title>The genome of the human body louse.</title>
        <authorList>
            <consortium name="The Human Body Louse Genome Consortium"/>
            <person name="Kirkness E."/>
            <person name="Walenz B."/>
            <person name="Hass B."/>
            <person name="Bruggner R."/>
            <person name="Strausberg R."/>
        </authorList>
    </citation>
    <scope>NUCLEOTIDE SEQUENCE</scope>
    <source>
        <strain evidence="2">USDA</strain>
    </source>
</reference>
<accession>E0VB93</accession>
<reference evidence="3" key="3">
    <citation type="submission" date="2020-05" db="UniProtKB">
        <authorList>
            <consortium name="EnsemblMetazoa"/>
        </authorList>
    </citation>
    <scope>IDENTIFICATION</scope>
    <source>
        <strain evidence="3">USDA</strain>
    </source>
</reference>
<dbReference type="PROSITE" id="PS51450">
    <property type="entry name" value="LRR"/>
    <property type="match status" value="1"/>
</dbReference>
<dbReference type="AlphaFoldDB" id="E0VB93"/>
<dbReference type="InterPro" id="IPR001611">
    <property type="entry name" value="Leu-rich_rpt"/>
</dbReference>
<dbReference type="PANTHER" id="PTHR22708">
    <property type="entry name" value="LEUCINE-RICH REPEAT-CONTAINING PROTEIN 56"/>
    <property type="match status" value="1"/>
</dbReference>
<organism>
    <name type="scientific">Pediculus humanus subsp. corporis</name>
    <name type="common">Body louse</name>
    <dbReference type="NCBI Taxonomy" id="121224"/>
    <lineage>
        <taxon>Eukaryota</taxon>
        <taxon>Metazoa</taxon>
        <taxon>Ecdysozoa</taxon>
        <taxon>Arthropoda</taxon>
        <taxon>Hexapoda</taxon>
        <taxon>Insecta</taxon>
        <taxon>Pterygota</taxon>
        <taxon>Neoptera</taxon>
        <taxon>Paraneoptera</taxon>
        <taxon>Psocodea</taxon>
        <taxon>Troctomorpha</taxon>
        <taxon>Phthiraptera</taxon>
        <taxon>Anoplura</taxon>
        <taxon>Pediculidae</taxon>
        <taxon>Pediculus</taxon>
    </lineage>
</organism>
<dbReference type="Proteomes" id="UP000009046">
    <property type="component" value="Unassembled WGS sequence"/>
</dbReference>
<dbReference type="STRING" id="121224.E0VB93"/>
<evidence type="ECO:0000313" key="4">
    <source>
        <dbReference type="Proteomes" id="UP000009046"/>
    </source>
</evidence>
<dbReference type="OrthoDB" id="433501at2759"/>
<feature type="region of interest" description="Disordered" evidence="1">
    <location>
        <begin position="275"/>
        <end position="312"/>
    </location>
</feature>
<dbReference type="SUPFAM" id="SSF52058">
    <property type="entry name" value="L domain-like"/>
    <property type="match status" value="1"/>
</dbReference>
<dbReference type="Gene3D" id="3.80.10.10">
    <property type="entry name" value="Ribonuclease Inhibitor"/>
    <property type="match status" value="1"/>
</dbReference>
<dbReference type="PANTHER" id="PTHR22708:SF0">
    <property type="entry name" value="LEUCINE-RICH REPEAT-CONTAINING PROTEIN 56"/>
    <property type="match status" value="1"/>
</dbReference>
<keyword evidence="4" id="KW-1185">Reference proteome</keyword>
<dbReference type="InterPro" id="IPR040091">
    <property type="entry name" value="LRRC56"/>
</dbReference>
<dbReference type="EMBL" id="DS235023">
    <property type="protein sequence ID" value="EEB10649.1"/>
    <property type="molecule type" value="Genomic_DNA"/>
</dbReference>
<dbReference type="RefSeq" id="XP_002423387.1">
    <property type="nucleotide sequence ID" value="XM_002423342.1"/>
</dbReference>
<dbReference type="InParanoid" id="E0VB93"/>
<dbReference type="CTD" id="8239038"/>
<reference evidence="2" key="1">
    <citation type="submission" date="2007-04" db="EMBL/GenBank/DDBJ databases">
        <title>Annotation of Pediculus humanus corporis strain USDA.</title>
        <authorList>
            <person name="Kirkness E."/>
            <person name="Hannick L."/>
            <person name="Hass B."/>
            <person name="Bruggner R."/>
            <person name="Lawson D."/>
            <person name="Bidwell S."/>
            <person name="Joardar V."/>
            <person name="Caler E."/>
            <person name="Walenz B."/>
            <person name="Inman J."/>
            <person name="Schobel S."/>
            <person name="Galinsky K."/>
            <person name="Amedeo P."/>
            <person name="Strausberg R."/>
        </authorList>
    </citation>
    <scope>NUCLEOTIDE SEQUENCE</scope>
    <source>
        <strain evidence="2">USDA</strain>
    </source>
</reference>
<dbReference type="GeneID" id="8239038"/>
<evidence type="ECO:0000256" key="1">
    <source>
        <dbReference type="SAM" id="MobiDB-lite"/>
    </source>
</evidence>
<dbReference type="InterPro" id="IPR032675">
    <property type="entry name" value="LRR_dom_sf"/>
</dbReference>
<evidence type="ECO:0000313" key="2">
    <source>
        <dbReference type="EMBL" id="EEB10649.1"/>
    </source>
</evidence>
<dbReference type="VEuPathDB" id="VectorBase:PHUM055350"/>
<dbReference type="eggNOG" id="KOG0531">
    <property type="taxonomic scope" value="Eukaryota"/>
</dbReference>
<dbReference type="KEGG" id="phu:Phum_PHUM055350"/>
<proteinExistence type="predicted"/>
<sequence>MGPYSENNSISNETPNNELLTMIPEQVITETPSPSTLSATTTPSPTLQEIIPIVEDALDPVDEQNDNNFIINSYYPGPGNIMPYDHSLPDFIRQITNEPNLENLQSLRLRIISTCISLHRMSAYLPNLKELDLEGSILNSLSWALSTGIFGWNLWFITLRIICSKKFNYDVSPCSNLPHIKHIDLSGNRIRNISYAGFLSVCSKLKSITFTGNPATELPDYRNHIRKILPQLELLDGVPFSADEAADNNKNSPDHENYHNESEIQNILFSSLNDNNVDEDSANSNGSDKKNTENENQLNSDNKEMISGLNDGKTTINNSKNLFLENNIVQDNIDKSNSTISVNVLTSGSPVRGNLIAALRNRSKALNNQEKIKSKSTTFIF</sequence>